<proteinExistence type="inferred from homology"/>
<dbReference type="GO" id="GO:0016747">
    <property type="term" value="F:acyltransferase activity, transferring groups other than amino-acyl groups"/>
    <property type="evidence" value="ECO:0007669"/>
    <property type="project" value="InterPro"/>
</dbReference>
<dbReference type="OrthoDB" id="9796171at2"/>
<accession>A0A1G6UA25</accession>
<name>A0A1G6UA25_9GAMM</name>
<dbReference type="InterPro" id="IPR016181">
    <property type="entry name" value="Acyl_CoA_acyltransferase"/>
</dbReference>
<evidence type="ECO:0000259" key="3">
    <source>
        <dbReference type="PROSITE" id="PS51186"/>
    </source>
</evidence>
<protein>
    <recommendedName>
        <fullName evidence="2">Protein ElaA</fullName>
    </recommendedName>
</protein>
<dbReference type="CDD" id="cd04301">
    <property type="entry name" value="NAT_SF"/>
    <property type="match status" value="1"/>
</dbReference>
<evidence type="ECO:0000313" key="4">
    <source>
        <dbReference type="EMBL" id="SDD37546.1"/>
    </source>
</evidence>
<evidence type="ECO:0000256" key="1">
    <source>
        <dbReference type="ARBA" id="ARBA00009623"/>
    </source>
</evidence>
<dbReference type="SUPFAM" id="SSF55729">
    <property type="entry name" value="Acyl-CoA N-acyltransferases (Nat)"/>
    <property type="match status" value="1"/>
</dbReference>
<comment type="similarity">
    <text evidence="1">Belongs to the UPF0039 (ElaA) family.</text>
</comment>
<reference evidence="4 5" key="1">
    <citation type="submission" date="2016-10" db="EMBL/GenBank/DDBJ databases">
        <authorList>
            <person name="de Groot N.N."/>
        </authorList>
    </citation>
    <scope>NUCLEOTIDE SEQUENCE [LARGE SCALE GENOMIC DNA]</scope>
    <source>
        <strain evidence="4 5">DSM 16957</strain>
    </source>
</reference>
<sequence>MSTTAVAWSCLPFEALDVHRLYALMRLRVDVFIVEQTCPYPDLDGRDAQAGVWHLLGEREGRLQAYARLLPPGLGFDTPAIGRVIVSASARGAGLAHALMREAIARCEALWPGQPITLGAQAHLQGFYAAHGFEVCSEGYLEDGIPHVDMRRARAD</sequence>
<dbReference type="InterPro" id="IPR000182">
    <property type="entry name" value="GNAT_dom"/>
</dbReference>
<dbReference type="AlphaFoldDB" id="A0A1G6UA25"/>
<dbReference type="Proteomes" id="UP000199603">
    <property type="component" value="Unassembled WGS sequence"/>
</dbReference>
<dbReference type="Pfam" id="PF13673">
    <property type="entry name" value="Acetyltransf_10"/>
    <property type="match status" value="1"/>
</dbReference>
<organism evidence="4 5">
    <name type="scientific">Aquimonas voraii</name>
    <dbReference type="NCBI Taxonomy" id="265719"/>
    <lineage>
        <taxon>Bacteria</taxon>
        <taxon>Pseudomonadati</taxon>
        <taxon>Pseudomonadota</taxon>
        <taxon>Gammaproteobacteria</taxon>
        <taxon>Lysobacterales</taxon>
        <taxon>Lysobacteraceae</taxon>
        <taxon>Aquimonas</taxon>
    </lineage>
</organism>
<feature type="domain" description="N-acetyltransferase" evidence="3">
    <location>
        <begin position="11"/>
        <end position="155"/>
    </location>
</feature>
<evidence type="ECO:0000313" key="5">
    <source>
        <dbReference type="Proteomes" id="UP000199603"/>
    </source>
</evidence>
<dbReference type="Gene3D" id="3.40.630.30">
    <property type="match status" value="1"/>
</dbReference>
<evidence type="ECO:0000256" key="2">
    <source>
        <dbReference type="ARBA" id="ARBA00072224"/>
    </source>
</evidence>
<dbReference type="STRING" id="265719.SAMN04488509_102214"/>
<dbReference type="EMBL" id="FNAG01000002">
    <property type="protein sequence ID" value="SDD37546.1"/>
    <property type="molecule type" value="Genomic_DNA"/>
</dbReference>
<keyword evidence="5" id="KW-1185">Reference proteome</keyword>
<dbReference type="FunFam" id="3.40.630.30:FF:000035">
    <property type="entry name" value="GNAT family N-acetyltransferase"/>
    <property type="match status" value="1"/>
</dbReference>
<gene>
    <name evidence="4" type="ORF">SAMN04488509_102214</name>
</gene>
<dbReference type="PROSITE" id="PS51186">
    <property type="entry name" value="GNAT"/>
    <property type="match status" value="1"/>
</dbReference>
<dbReference type="RefSeq" id="WP_091239969.1">
    <property type="nucleotide sequence ID" value="NZ_FNAG01000002.1"/>
</dbReference>